<evidence type="ECO:0000313" key="3">
    <source>
        <dbReference type="EMBL" id="EKM75176.1"/>
    </source>
</evidence>
<dbReference type="OrthoDB" id="3198211at2759"/>
<feature type="region of interest" description="Disordered" evidence="1">
    <location>
        <begin position="1"/>
        <end position="21"/>
    </location>
</feature>
<keyword evidence="2" id="KW-0472">Membrane</keyword>
<sequence length="329" mass="36729">MATDTPPTSNKAATGSMKWNSLSQEDQEALIKILEDPSTLQQFGDACKHIGQTAVAVDEDFRTVKNGFAAFIENYGNDFPDVANVFVPRWDGYMARWNGDAGLLWSSRTLATDVASTLSGELFFFESNHPIGVSKHVVDEFKNLRNDIEDFSKDFKTYMNDQQQTLSGDANMFEGQIIDYESQIASLNAKIIIAAIDYGLAAPFGFLGLIFAHFSLEKYIKQRNHVQAELNTAIAGLVTVITDQVALAAMQAEFETLKPAIKEICHNLGIFATIWAYTHEQFKEINTLLDEGLATTYKVEFKTLIKLLKAQVKPLQEGMRQYAMQITPL</sequence>
<evidence type="ECO:0000256" key="2">
    <source>
        <dbReference type="SAM" id="Phobius"/>
    </source>
</evidence>
<organism evidence="3 4">
    <name type="scientific">Agaricus bisporus var. burnettii (strain JB137-S8 / ATCC MYA-4627 / FGSC 10392)</name>
    <name type="common">White button mushroom</name>
    <dbReference type="NCBI Taxonomy" id="597362"/>
    <lineage>
        <taxon>Eukaryota</taxon>
        <taxon>Fungi</taxon>
        <taxon>Dikarya</taxon>
        <taxon>Basidiomycota</taxon>
        <taxon>Agaricomycotina</taxon>
        <taxon>Agaricomycetes</taxon>
        <taxon>Agaricomycetidae</taxon>
        <taxon>Agaricales</taxon>
        <taxon>Agaricineae</taxon>
        <taxon>Agaricaceae</taxon>
        <taxon>Agaricus</taxon>
    </lineage>
</organism>
<reference evidence="4" key="1">
    <citation type="journal article" date="2012" name="Proc. Natl. Acad. Sci. U.S.A.">
        <title>Genome sequence of the button mushroom Agaricus bisporus reveals mechanisms governing adaptation to a humic-rich ecological niche.</title>
        <authorList>
            <person name="Morin E."/>
            <person name="Kohler A."/>
            <person name="Baker A.R."/>
            <person name="Foulongne-Oriol M."/>
            <person name="Lombard V."/>
            <person name="Nagy L.G."/>
            <person name="Ohm R.A."/>
            <person name="Patyshakuliyeva A."/>
            <person name="Brun A."/>
            <person name="Aerts A.L."/>
            <person name="Bailey A.M."/>
            <person name="Billette C."/>
            <person name="Coutinho P.M."/>
            <person name="Deakin G."/>
            <person name="Doddapaneni H."/>
            <person name="Floudas D."/>
            <person name="Grimwood J."/>
            <person name="Hilden K."/>
            <person name="Kuees U."/>
            <person name="LaButti K.M."/>
            <person name="Lapidus A."/>
            <person name="Lindquist E.A."/>
            <person name="Lucas S.M."/>
            <person name="Murat C."/>
            <person name="Riley R.W."/>
            <person name="Salamov A.A."/>
            <person name="Schmutz J."/>
            <person name="Subramanian V."/>
            <person name="Woesten H.A.B."/>
            <person name="Xu J."/>
            <person name="Eastwood D.C."/>
            <person name="Foster G.D."/>
            <person name="Sonnenberg A.S."/>
            <person name="Cullen D."/>
            <person name="de Vries R.P."/>
            <person name="Lundell T."/>
            <person name="Hibbett D.S."/>
            <person name="Henrissat B."/>
            <person name="Burton K.S."/>
            <person name="Kerrigan R.W."/>
            <person name="Challen M.P."/>
            <person name="Grigoriev I.V."/>
            <person name="Martin F."/>
        </authorList>
    </citation>
    <scope>NUCLEOTIDE SEQUENCE [LARGE SCALE GENOMIC DNA]</scope>
    <source>
        <strain evidence="4">JB137-S8 / ATCC MYA-4627 / FGSC 10392</strain>
    </source>
</reference>
<keyword evidence="2" id="KW-1133">Transmembrane helix</keyword>
<protein>
    <submittedName>
        <fullName evidence="3">Uncharacterized protein</fullName>
    </submittedName>
</protein>
<dbReference type="Gene3D" id="1.20.1170.10">
    <property type="match status" value="1"/>
</dbReference>
<accession>K5WIT4</accession>
<dbReference type="Proteomes" id="UP000008493">
    <property type="component" value="Unassembled WGS sequence"/>
</dbReference>
<keyword evidence="4" id="KW-1185">Reference proteome</keyword>
<proteinExistence type="predicted"/>
<dbReference type="GeneID" id="18832609"/>
<dbReference type="HOGENOM" id="CLU_051707_0_0_1"/>
<dbReference type="KEGG" id="abp:AGABI1DRAFT95114"/>
<dbReference type="SUPFAM" id="SSF58100">
    <property type="entry name" value="Bacterial hemolysins"/>
    <property type="match status" value="1"/>
</dbReference>
<dbReference type="EMBL" id="JH971418">
    <property type="protein sequence ID" value="EKM75176.1"/>
    <property type="molecule type" value="Genomic_DNA"/>
</dbReference>
<dbReference type="InParanoid" id="K5WIT4"/>
<evidence type="ECO:0000256" key="1">
    <source>
        <dbReference type="SAM" id="MobiDB-lite"/>
    </source>
</evidence>
<feature type="transmembrane region" description="Helical" evidence="2">
    <location>
        <begin position="191"/>
        <end position="214"/>
    </location>
</feature>
<gene>
    <name evidence="3" type="ORF">AGABI1DRAFT_95114</name>
</gene>
<evidence type="ECO:0000313" key="4">
    <source>
        <dbReference type="Proteomes" id="UP000008493"/>
    </source>
</evidence>
<keyword evidence="2" id="KW-0812">Transmembrane</keyword>
<dbReference type="AlphaFoldDB" id="K5WIT4"/>
<dbReference type="RefSeq" id="XP_007334215.1">
    <property type="nucleotide sequence ID" value="XM_007334153.1"/>
</dbReference>
<dbReference type="OMA" id="QCTEIND"/>
<name>K5WIT4_AGABU</name>